<accession>A0A0C5WPI2</accession>
<organism evidence="1 2">
    <name type="scientific">Siansivirga zeaxanthinifaciens CC-SAMT-1</name>
    <dbReference type="NCBI Taxonomy" id="1454006"/>
    <lineage>
        <taxon>Bacteria</taxon>
        <taxon>Pseudomonadati</taxon>
        <taxon>Bacteroidota</taxon>
        <taxon>Flavobacteriia</taxon>
        <taxon>Flavobacteriales</taxon>
        <taxon>Flavobacteriaceae</taxon>
        <taxon>Siansivirga</taxon>
    </lineage>
</organism>
<dbReference type="KEGG" id="sze:AW14_06575"/>
<dbReference type="OrthoDB" id="1448911at2"/>
<sequence length="125" mass="14234">MKKTLFIFIAILGCFSCSNSETQVLNGILTGEFIEITPESNRTTLIFSSNNNQLQEKRITDGENPITRTFSIRLLDSGMIELSSNEADEESPRVLHYKTINNNKFEIGNINQNDPENTIMIFERN</sequence>
<dbReference type="RefSeq" id="WP_044638063.1">
    <property type="nucleotide sequence ID" value="NZ_CP007202.1"/>
</dbReference>
<dbReference type="STRING" id="1454006.AW14_06575"/>
<gene>
    <name evidence="1" type="ORF">AW14_06575</name>
</gene>
<proteinExistence type="predicted"/>
<evidence type="ECO:0000313" key="1">
    <source>
        <dbReference type="EMBL" id="AJR04815.1"/>
    </source>
</evidence>
<protein>
    <submittedName>
        <fullName evidence="1">Uncharacterized protein</fullName>
    </submittedName>
</protein>
<evidence type="ECO:0000313" key="2">
    <source>
        <dbReference type="Proteomes" id="UP000032229"/>
    </source>
</evidence>
<dbReference type="HOGENOM" id="CLU_1991174_0_0_10"/>
<dbReference type="EMBL" id="CP007202">
    <property type="protein sequence ID" value="AJR04815.1"/>
    <property type="molecule type" value="Genomic_DNA"/>
</dbReference>
<name>A0A0C5WPI2_9FLAO</name>
<reference evidence="1 2" key="1">
    <citation type="submission" date="2014-02" db="EMBL/GenBank/DDBJ databases">
        <authorList>
            <person name="Young C.-C."/>
            <person name="Hameed A."/>
            <person name="Huang H.-C."/>
            <person name="Shahina M."/>
        </authorList>
    </citation>
    <scope>NUCLEOTIDE SEQUENCE [LARGE SCALE GENOMIC DNA]</scope>
    <source>
        <strain evidence="1 2">CC-SAMT-1</strain>
    </source>
</reference>
<keyword evidence="2" id="KW-1185">Reference proteome</keyword>
<dbReference type="Proteomes" id="UP000032229">
    <property type="component" value="Chromosome"/>
</dbReference>
<dbReference type="AlphaFoldDB" id="A0A0C5WPI2"/>